<dbReference type="Proteomes" id="UP000292402">
    <property type="component" value="Unassembled WGS sequence"/>
</dbReference>
<gene>
    <name evidence="2" type="ORF">AA0114_g1768</name>
</gene>
<feature type="compositionally biased region" description="Basic and acidic residues" evidence="1">
    <location>
        <begin position="119"/>
        <end position="130"/>
    </location>
</feature>
<sequence>MIIRTACQQTKLLHKTLIAPATCALTRKGYREVFASMDERKDNILIQDRLDYICKAENLPIFTPEDHQIYQSFYRDIIYLLDVGREQISAYPWALEVSDTPLPAEADLLASVASLKESRSSRKEDAERQTQQDPNKPYPKGFDASKKESVDRIAVKIQPQLWEKNDGEIKILGYDAWFQVDNVLLQKVTSKESSKDAMRKLFQSIKDLAFRHDVFW</sequence>
<dbReference type="EMBL" id="PDXA01000004">
    <property type="protein sequence ID" value="RYN59144.1"/>
    <property type="molecule type" value="Genomic_DNA"/>
</dbReference>
<name>A0A4Q4MTC5_9PLEO</name>
<proteinExistence type="predicted"/>
<comment type="caution">
    <text evidence="2">The sequence shown here is derived from an EMBL/GenBank/DDBJ whole genome shotgun (WGS) entry which is preliminary data.</text>
</comment>
<reference evidence="3" key="1">
    <citation type="journal article" date="2019" name="bioRxiv">
        <title>Genomics, evolutionary history and diagnostics of the Alternaria alternata species group including apple and Asian pear pathotypes.</title>
        <authorList>
            <person name="Armitage A.D."/>
            <person name="Cockerton H.M."/>
            <person name="Sreenivasaprasad S."/>
            <person name="Woodhall J.W."/>
            <person name="Lane C.R."/>
            <person name="Harrison R.J."/>
            <person name="Clarkson J.P."/>
        </authorList>
    </citation>
    <scope>NUCLEOTIDE SEQUENCE [LARGE SCALE GENOMIC DNA]</scope>
    <source>
        <strain evidence="3">FERA 1082</strain>
    </source>
</reference>
<evidence type="ECO:0000313" key="2">
    <source>
        <dbReference type="EMBL" id="RYN59144.1"/>
    </source>
</evidence>
<protein>
    <submittedName>
        <fullName evidence="2">Uncharacterized protein</fullName>
    </submittedName>
</protein>
<accession>A0A4Q4MTC5</accession>
<evidence type="ECO:0000256" key="1">
    <source>
        <dbReference type="SAM" id="MobiDB-lite"/>
    </source>
</evidence>
<feature type="region of interest" description="Disordered" evidence="1">
    <location>
        <begin position="119"/>
        <end position="147"/>
    </location>
</feature>
<evidence type="ECO:0000313" key="3">
    <source>
        <dbReference type="Proteomes" id="UP000292402"/>
    </source>
</evidence>
<dbReference type="AlphaFoldDB" id="A0A4Q4MTC5"/>
<organism evidence="2 3">
    <name type="scientific">Alternaria tenuissima</name>
    <dbReference type="NCBI Taxonomy" id="119927"/>
    <lineage>
        <taxon>Eukaryota</taxon>
        <taxon>Fungi</taxon>
        <taxon>Dikarya</taxon>
        <taxon>Ascomycota</taxon>
        <taxon>Pezizomycotina</taxon>
        <taxon>Dothideomycetes</taxon>
        <taxon>Pleosporomycetidae</taxon>
        <taxon>Pleosporales</taxon>
        <taxon>Pleosporineae</taxon>
        <taxon>Pleosporaceae</taxon>
        <taxon>Alternaria</taxon>
        <taxon>Alternaria sect. Alternaria</taxon>
        <taxon>Alternaria alternata complex</taxon>
    </lineage>
</organism>